<dbReference type="CDD" id="cd04506">
    <property type="entry name" value="SGNH_hydrolase_YpmR_like"/>
    <property type="match status" value="1"/>
</dbReference>
<evidence type="ECO:0000313" key="3">
    <source>
        <dbReference type="Proteomes" id="UP000077412"/>
    </source>
</evidence>
<dbReference type="OrthoDB" id="252349at2"/>
<dbReference type="STRING" id="255247.ABE41_004150"/>
<reference evidence="2 3" key="1">
    <citation type="submission" date="2016-08" db="EMBL/GenBank/DDBJ databases">
        <title>Complete genome sequence of Fictibacillus arsenicus G25-54, a strain with toxicity to nematodes and a potential arsenic-resistance activity.</title>
        <authorList>
            <person name="Zheng Z."/>
        </authorList>
    </citation>
    <scope>NUCLEOTIDE SEQUENCE [LARGE SCALE GENOMIC DNA]</scope>
    <source>
        <strain evidence="2 3">G25-54</strain>
    </source>
</reference>
<evidence type="ECO:0000259" key="1">
    <source>
        <dbReference type="Pfam" id="PF13472"/>
    </source>
</evidence>
<dbReference type="Pfam" id="PF13472">
    <property type="entry name" value="Lipase_GDSL_2"/>
    <property type="match status" value="1"/>
</dbReference>
<dbReference type="KEGG" id="far:ABE41_004150"/>
<dbReference type="PANTHER" id="PTHR30383:SF27">
    <property type="entry name" value="SPORE GERMINATION LIPASE LIPC"/>
    <property type="match status" value="1"/>
</dbReference>
<feature type="domain" description="SGNH hydrolase-type esterase" evidence="1">
    <location>
        <begin position="61"/>
        <end position="249"/>
    </location>
</feature>
<gene>
    <name evidence="2" type="ORF">ABE41_004150</name>
</gene>
<dbReference type="GO" id="GO:0004622">
    <property type="term" value="F:phosphatidylcholine lysophospholipase activity"/>
    <property type="evidence" value="ECO:0007669"/>
    <property type="project" value="TreeGrafter"/>
</dbReference>
<dbReference type="InterPro" id="IPR036514">
    <property type="entry name" value="SGNH_hydro_sf"/>
</dbReference>
<dbReference type="InterPro" id="IPR051532">
    <property type="entry name" value="Ester_Hydrolysis_Enzymes"/>
</dbReference>
<dbReference type="InterPro" id="IPR013830">
    <property type="entry name" value="SGNH_hydro"/>
</dbReference>
<protein>
    <submittedName>
        <fullName evidence="2">GDSL family lipase</fullName>
    </submittedName>
</protein>
<dbReference type="AlphaFoldDB" id="A0A1B1Z0Z2"/>
<dbReference type="PANTHER" id="PTHR30383">
    <property type="entry name" value="THIOESTERASE 1/PROTEASE 1/LYSOPHOSPHOLIPASE L1"/>
    <property type="match status" value="1"/>
</dbReference>
<dbReference type="Gene3D" id="3.40.50.1110">
    <property type="entry name" value="SGNH hydrolase"/>
    <property type="match status" value="1"/>
</dbReference>
<keyword evidence="3" id="KW-1185">Reference proteome</keyword>
<accession>A0A1B1Z0Z2</accession>
<dbReference type="RefSeq" id="WP_066294596.1">
    <property type="nucleotide sequence ID" value="NZ_CP016761.1"/>
</dbReference>
<evidence type="ECO:0000313" key="2">
    <source>
        <dbReference type="EMBL" id="ANX11186.1"/>
    </source>
</evidence>
<proteinExistence type="predicted"/>
<dbReference type="Proteomes" id="UP000077412">
    <property type="component" value="Chromosome"/>
</dbReference>
<sequence>MKKYTLTIVSAVSIAASLLWLFGLGWTLQDQFSANEKFEQPAEKTESATSKTDDGKLTIFALGDSLTRGTGDADGKGYTGYLSDLLKEKSEQDINLVNTAIKGETSRGLLKQIQQKEIQRQAKQADVIVMTIGGNDLFQQGAALESLDMNAINGKKQIYLKNVNNIYKQLRDLNGDAVIYHVGLYNPFSNLPDAKTTSSVVRDWNFQTAEAAAEFENIVYVPTFDLFQLQLENYLYSDQFHPNTEGYKLMAERVASLITFEQEEDES</sequence>
<dbReference type="EMBL" id="CP016761">
    <property type="protein sequence ID" value="ANX11186.1"/>
    <property type="molecule type" value="Genomic_DNA"/>
</dbReference>
<name>A0A1B1Z0Z2_9BACL</name>
<organism evidence="2 3">
    <name type="scientific">Fictibacillus arsenicus</name>
    <dbReference type="NCBI Taxonomy" id="255247"/>
    <lineage>
        <taxon>Bacteria</taxon>
        <taxon>Bacillati</taxon>
        <taxon>Bacillota</taxon>
        <taxon>Bacilli</taxon>
        <taxon>Bacillales</taxon>
        <taxon>Fictibacillaceae</taxon>
        <taxon>Fictibacillus</taxon>
    </lineage>
</organism>
<dbReference type="SUPFAM" id="SSF52266">
    <property type="entry name" value="SGNH hydrolase"/>
    <property type="match status" value="1"/>
</dbReference>